<dbReference type="Gene3D" id="3.40.50.300">
    <property type="entry name" value="P-loop containing nucleotide triphosphate hydrolases"/>
    <property type="match status" value="1"/>
</dbReference>
<dbReference type="PANTHER" id="PTHR10803:SF3">
    <property type="entry name" value="ATPASE GET3"/>
    <property type="match status" value="1"/>
</dbReference>
<dbReference type="EMBL" id="JAFCMP010000127">
    <property type="protein sequence ID" value="KAG5185537.1"/>
    <property type="molecule type" value="Genomic_DNA"/>
</dbReference>
<evidence type="ECO:0000313" key="3">
    <source>
        <dbReference type="EMBL" id="KAG5185537.1"/>
    </source>
</evidence>
<organism evidence="3 4">
    <name type="scientific">Tribonema minus</name>
    <dbReference type="NCBI Taxonomy" id="303371"/>
    <lineage>
        <taxon>Eukaryota</taxon>
        <taxon>Sar</taxon>
        <taxon>Stramenopiles</taxon>
        <taxon>Ochrophyta</taxon>
        <taxon>PX clade</taxon>
        <taxon>Xanthophyceae</taxon>
        <taxon>Tribonematales</taxon>
        <taxon>Tribonemataceae</taxon>
        <taxon>Tribonema</taxon>
    </lineage>
</organism>
<dbReference type="Proteomes" id="UP000664859">
    <property type="component" value="Unassembled WGS sequence"/>
</dbReference>
<dbReference type="Pfam" id="PF02374">
    <property type="entry name" value="ArsA_ATPase"/>
    <property type="match status" value="1"/>
</dbReference>
<feature type="non-terminal residue" evidence="3">
    <location>
        <position position="76"/>
    </location>
</feature>
<keyword evidence="4" id="KW-1185">Reference proteome</keyword>
<comment type="caution">
    <text evidence="3">The sequence shown here is derived from an EMBL/GenBank/DDBJ whole genome shotgun (WGS) entry which is preliminary data.</text>
</comment>
<gene>
    <name evidence="3" type="ORF">JKP88DRAFT_194437</name>
</gene>
<dbReference type="AlphaFoldDB" id="A0A835Z123"/>
<protein>
    <recommendedName>
        <fullName evidence="2">ArsA/GET3 Anion-transporting ATPase-like domain-containing protein</fullName>
    </recommendedName>
</protein>
<evidence type="ECO:0000259" key="2">
    <source>
        <dbReference type="Pfam" id="PF02374"/>
    </source>
</evidence>
<evidence type="ECO:0000256" key="1">
    <source>
        <dbReference type="ARBA" id="ARBA00011040"/>
    </source>
</evidence>
<comment type="similarity">
    <text evidence="1">Belongs to the arsA ATPase family.</text>
</comment>
<name>A0A835Z123_9STRA</name>
<dbReference type="InterPro" id="IPR025723">
    <property type="entry name" value="ArsA/GET3_ATPase-like"/>
</dbReference>
<dbReference type="GO" id="GO:0016887">
    <property type="term" value="F:ATP hydrolysis activity"/>
    <property type="evidence" value="ECO:0007669"/>
    <property type="project" value="InterPro"/>
</dbReference>
<sequence>LFGGKGGVGKTSTSAAVAVKCADSGLNTLVISTDSEHLLGDALDRIPLCLWRTHTPTSSLRHCLPLLTLCTPQHER</sequence>
<feature type="domain" description="ArsA/GET3 Anion-transporting ATPase-like" evidence="2">
    <location>
        <begin position="1"/>
        <end position="45"/>
    </location>
</feature>
<accession>A0A835Z123</accession>
<reference evidence="3" key="1">
    <citation type="submission" date="2021-02" db="EMBL/GenBank/DDBJ databases">
        <title>First Annotated Genome of the Yellow-green Alga Tribonema minus.</title>
        <authorList>
            <person name="Mahan K.M."/>
        </authorList>
    </citation>
    <scope>NUCLEOTIDE SEQUENCE</scope>
    <source>
        <strain evidence="3">UTEX B ZZ1240</strain>
    </source>
</reference>
<proteinExistence type="inferred from homology"/>
<evidence type="ECO:0000313" key="4">
    <source>
        <dbReference type="Proteomes" id="UP000664859"/>
    </source>
</evidence>
<dbReference type="SUPFAM" id="SSF52540">
    <property type="entry name" value="P-loop containing nucleoside triphosphate hydrolases"/>
    <property type="match status" value="1"/>
</dbReference>
<dbReference type="InterPro" id="IPR027417">
    <property type="entry name" value="P-loop_NTPase"/>
</dbReference>
<feature type="non-terminal residue" evidence="3">
    <location>
        <position position="1"/>
    </location>
</feature>
<dbReference type="PANTHER" id="PTHR10803">
    <property type="entry name" value="ARSENICAL PUMP-DRIVING ATPASE ARSENITE-TRANSLOCATING ATPASE"/>
    <property type="match status" value="1"/>
</dbReference>
<dbReference type="GO" id="GO:0005524">
    <property type="term" value="F:ATP binding"/>
    <property type="evidence" value="ECO:0007669"/>
    <property type="project" value="InterPro"/>
</dbReference>
<dbReference type="InterPro" id="IPR016300">
    <property type="entry name" value="ATPase_ArsA/GET3"/>
</dbReference>